<proteinExistence type="predicted"/>
<dbReference type="Proteomes" id="UP000283509">
    <property type="component" value="Unassembled WGS sequence"/>
</dbReference>
<dbReference type="Gene3D" id="4.10.400.10">
    <property type="entry name" value="Low-density Lipoprotein Receptor"/>
    <property type="match status" value="1"/>
</dbReference>
<keyword evidence="4" id="KW-0430">Lectin</keyword>
<dbReference type="EMBL" id="QCYY01000776">
    <property type="protein sequence ID" value="ROT82766.1"/>
    <property type="molecule type" value="Genomic_DNA"/>
</dbReference>
<protein>
    <submittedName>
        <fullName evidence="4">C type lectin containing domain protein</fullName>
    </submittedName>
</protein>
<dbReference type="SUPFAM" id="SSF57424">
    <property type="entry name" value="LDL receptor-like module"/>
    <property type="match status" value="1"/>
</dbReference>
<comment type="caution">
    <text evidence="2">Lacks conserved residue(s) required for the propagation of feature annotation.</text>
</comment>
<dbReference type="Pfam" id="PF00057">
    <property type="entry name" value="Ldl_recept_a"/>
    <property type="match status" value="1"/>
</dbReference>
<organism evidence="4 5">
    <name type="scientific">Penaeus vannamei</name>
    <name type="common">Whiteleg shrimp</name>
    <name type="synonym">Litopenaeus vannamei</name>
    <dbReference type="NCBI Taxonomy" id="6689"/>
    <lineage>
        <taxon>Eukaryota</taxon>
        <taxon>Metazoa</taxon>
        <taxon>Ecdysozoa</taxon>
        <taxon>Arthropoda</taxon>
        <taxon>Crustacea</taxon>
        <taxon>Multicrustacea</taxon>
        <taxon>Malacostraca</taxon>
        <taxon>Eumalacostraca</taxon>
        <taxon>Eucarida</taxon>
        <taxon>Decapoda</taxon>
        <taxon>Dendrobranchiata</taxon>
        <taxon>Penaeoidea</taxon>
        <taxon>Penaeidae</taxon>
        <taxon>Penaeus</taxon>
    </lineage>
</organism>
<evidence type="ECO:0000256" key="1">
    <source>
        <dbReference type="ARBA" id="ARBA00023157"/>
    </source>
</evidence>
<accession>A0A3R7MHL7</accession>
<dbReference type="InterPro" id="IPR016187">
    <property type="entry name" value="CTDL_fold"/>
</dbReference>
<reference evidence="4 5" key="2">
    <citation type="submission" date="2019-01" db="EMBL/GenBank/DDBJ databases">
        <title>The decoding of complex shrimp genome reveals the adaptation for benthos swimmer, frequently molting mechanism and breeding impact on genome.</title>
        <authorList>
            <person name="Sun Y."/>
            <person name="Gao Y."/>
            <person name="Yu Y."/>
        </authorList>
    </citation>
    <scope>NUCLEOTIDE SEQUENCE [LARGE SCALE GENOMIC DNA]</scope>
    <source>
        <tissue evidence="4">Muscle</tissue>
    </source>
</reference>
<dbReference type="OrthoDB" id="19606at2759"/>
<dbReference type="SMART" id="SM00192">
    <property type="entry name" value="LDLa"/>
    <property type="match status" value="1"/>
</dbReference>
<sequence length="213" mass="23858">MRGHPGVAATCPESEQIHCGTSDSCTRIRYICDGDNDCGDYSDEESGICRAWRNEYCERGSVRCRRMGDTNCVTISRYCEISDPPCEGDLDMRLCQMLREEKLRPLEEIVLPTEEAAVRRSSVEEAEILGEEFLEKVNTILHHPDCPQFYTRVGDRCLSVFFFGKVNWGEARSFCKTIGGDLLTLHDGARSSTSSSTSFANTISPQTSGWEEA</sequence>
<feature type="region of interest" description="Disordered" evidence="3">
    <location>
        <begin position="190"/>
        <end position="213"/>
    </location>
</feature>
<keyword evidence="5" id="KW-1185">Reference proteome</keyword>
<dbReference type="Gene3D" id="3.10.100.10">
    <property type="entry name" value="Mannose-Binding Protein A, subunit A"/>
    <property type="match status" value="1"/>
</dbReference>
<dbReference type="AlphaFoldDB" id="A0A3R7MHL7"/>
<evidence type="ECO:0000256" key="3">
    <source>
        <dbReference type="SAM" id="MobiDB-lite"/>
    </source>
</evidence>
<reference evidence="4 5" key="1">
    <citation type="submission" date="2018-04" db="EMBL/GenBank/DDBJ databases">
        <authorList>
            <person name="Zhang X."/>
            <person name="Yuan J."/>
            <person name="Li F."/>
            <person name="Xiang J."/>
        </authorList>
    </citation>
    <scope>NUCLEOTIDE SEQUENCE [LARGE SCALE GENOMIC DNA]</scope>
    <source>
        <tissue evidence="4">Muscle</tissue>
    </source>
</reference>
<dbReference type="CDD" id="cd00037">
    <property type="entry name" value="CLECT"/>
    <property type="match status" value="1"/>
</dbReference>
<keyword evidence="1" id="KW-1015">Disulfide bond</keyword>
<dbReference type="SUPFAM" id="SSF56436">
    <property type="entry name" value="C-type lectin-like"/>
    <property type="match status" value="1"/>
</dbReference>
<gene>
    <name evidence="4" type="ORF">C7M84_024052</name>
</gene>
<dbReference type="InterPro" id="IPR016186">
    <property type="entry name" value="C-type_lectin-like/link_sf"/>
</dbReference>
<feature type="compositionally biased region" description="Polar residues" evidence="3">
    <location>
        <begin position="199"/>
        <end position="213"/>
    </location>
</feature>
<dbReference type="GO" id="GO:0030246">
    <property type="term" value="F:carbohydrate binding"/>
    <property type="evidence" value="ECO:0007669"/>
    <property type="project" value="UniProtKB-KW"/>
</dbReference>
<evidence type="ECO:0000313" key="5">
    <source>
        <dbReference type="Proteomes" id="UP000283509"/>
    </source>
</evidence>
<dbReference type="InterPro" id="IPR036055">
    <property type="entry name" value="LDL_receptor-like_sf"/>
</dbReference>
<evidence type="ECO:0000256" key="2">
    <source>
        <dbReference type="PROSITE-ProRule" id="PRU00124"/>
    </source>
</evidence>
<name>A0A3R7MHL7_PENVA</name>
<comment type="caution">
    <text evidence="4">The sequence shown here is derived from an EMBL/GenBank/DDBJ whole genome shotgun (WGS) entry which is preliminary data.</text>
</comment>
<dbReference type="PROSITE" id="PS50068">
    <property type="entry name" value="LDLRA_2"/>
    <property type="match status" value="1"/>
</dbReference>
<dbReference type="InterPro" id="IPR002172">
    <property type="entry name" value="LDrepeatLR_classA_rpt"/>
</dbReference>
<dbReference type="CDD" id="cd00112">
    <property type="entry name" value="LDLa"/>
    <property type="match status" value="1"/>
</dbReference>
<evidence type="ECO:0000313" key="4">
    <source>
        <dbReference type="EMBL" id="ROT82766.1"/>
    </source>
</evidence>